<dbReference type="AlphaFoldDB" id="S9VLJ8"/>
<feature type="transmembrane region" description="Helical" evidence="1">
    <location>
        <begin position="326"/>
        <end position="350"/>
    </location>
</feature>
<organism evidence="3 4">
    <name type="scientific">Angomonas deanei</name>
    <dbReference type="NCBI Taxonomy" id="59799"/>
    <lineage>
        <taxon>Eukaryota</taxon>
        <taxon>Discoba</taxon>
        <taxon>Euglenozoa</taxon>
        <taxon>Kinetoplastea</taxon>
        <taxon>Metakinetoplastina</taxon>
        <taxon>Trypanosomatida</taxon>
        <taxon>Trypanosomatidae</taxon>
        <taxon>Strigomonadinae</taxon>
        <taxon>Angomonas</taxon>
    </lineage>
</organism>
<evidence type="ECO:0000313" key="4">
    <source>
        <dbReference type="Proteomes" id="UP000515908"/>
    </source>
</evidence>
<keyword evidence="1" id="KW-0472">Membrane</keyword>
<gene>
    <name evidence="3" type="ORF">ADEAN_000861900</name>
</gene>
<dbReference type="OrthoDB" id="278244at2759"/>
<dbReference type="SUPFAM" id="SSF81383">
    <property type="entry name" value="F-box domain"/>
    <property type="match status" value="1"/>
</dbReference>
<feature type="domain" description="F-box" evidence="2">
    <location>
        <begin position="37"/>
        <end position="83"/>
    </location>
</feature>
<name>S9VLJ8_9TRYP</name>
<dbReference type="VEuPathDB" id="TriTrypDB:ADEAN_000861900"/>
<protein>
    <submittedName>
        <fullName evidence="3">F-box domain/F-box-like, putative</fullName>
    </submittedName>
</protein>
<dbReference type="Gene3D" id="1.20.1280.50">
    <property type="match status" value="1"/>
</dbReference>
<feature type="transmembrane region" description="Helical" evidence="1">
    <location>
        <begin position="206"/>
        <end position="227"/>
    </location>
</feature>
<feature type="transmembrane region" description="Helical" evidence="1">
    <location>
        <begin position="356"/>
        <end position="377"/>
    </location>
</feature>
<feature type="transmembrane region" description="Helical" evidence="1">
    <location>
        <begin position="280"/>
        <end position="305"/>
    </location>
</feature>
<reference evidence="3 4" key="1">
    <citation type="submission" date="2020-08" db="EMBL/GenBank/DDBJ databases">
        <authorList>
            <person name="Newling K."/>
            <person name="Davey J."/>
            <person name="Forrester S."/>
        </authorList>
    </citation>
    <scope>NUCLEOTIDE SEQUENCE [LARGE SCALE GENOMIC DNA]</scope>
    <source>
        <strain evidence="4">Crithidia deanei Carvalho (ATCC PRA-265)</strain>
    </source>
</reference>
<keyword evidence="4" id="KW-1185">Reference proteome</keyword>
<feature type="transmembrane region" description="Helical" evidence="1">
    <location>
        <begin position="414"/>
        <end position="434"/>
    </location>
</feature>
<evidence type="ECO:0000256" key="1">
    <source>
        <dbReference type="SAM" id="Phobius"/>
    </source>
</evidence>
<dbReference type="InterPro" id="IPR001810">
    <property type="entry name" value="F-box_dom"/>
</dbReference>
<dbReference type="EMBL" id="LR877163">
    <property type="protein sequence ID" value="CAD2221088.1"/>
    <property type="molecule type" value="Genomic_DNA"/>
</dbReference>
<evidence type="ECO:0000313" key="3">
    <source>
        <dbReference type="EMBL" id="CAD2221088.1"/>
    </source>
</evidence>
<sequence length="457" mass="52459">MFALNAGAVLNTSFSSSIASETSILTCGDRGLQNCHIERLPREVLLKIFMLVIQNDDNDFRWIGVFSSVCRHWYSICNHPTLWDFAAKRMFVIYPFVMRLRTAPWDPASQEFIDRMRSLGAVGEDDDVYCDPMKPMPSPSRYTLTRAVEKVKRYRARNKYYRYVQRRRSLVLHIFLSITLLFLSTAILTALLATEGYKSKWINRNSVFYQLYVCYTSIASIIISNVVMQAHFEPQPLLLRLKKNRMLIIVTAVSILLGVCDIIVPTILLQINLNRERRFSWMWCGVTVILSFVLWQVYVLMCLIPEAKQQIRQQKVSFSPSKGIQFVILNIPNGFPLLFAISSICGLNYMEYQSRFFILISCFPAAVTLGVLSLVCFLDYSAVGRSKDLVIGVCLSTAMLFPISLMLYNFRGLSLLPLALSSFLFLAAHFWFALRKAWGDFRAAQAKECIMEERKSL</sequence>
<accession>S9VLJ8</accession>
<feature type="transmembrane region" description="Helical" evidence="1">
    <location>
        <begin position="170"/>
        <end position="194"/>
    </location>
</feature>
<proteinExistence type="predicted"/>
<feature type="transmembrane region" description="Helical" evidence="1">
    <location>
        <begin position="389"/>
        <end position="408"/>
    </location>
</feature>
<dbReference type="Pfam" id="PF12937">
    <property type="entry name" value="F-box-like"/>
    <property type="match status" value="1"/>
</dbReference>
<dbReference type="InterPro" id="IPR036047">
    <property type="entry name" value="F-box-like_dom_sf"/>
</dbReference>
<keyword evidence="1" id="KW-0812">Transmembrane</keyword>
<keyword evidence="1" id="KW-1133">Transmembrane helix</keyword>
<dbReference type="Proteomes" id="UP000515908">
    <property type="component" value="Chromosome 19"/>
</dbReference>
<feature type="transmembrane region" description="Helical" evidence="1">
    <location>
        <begin position="247"/>
        <end position="268"/>
    </location>
</feature>
<evidence type="ECO:0000259" key="2">
    <source>
        <dbReference type="Pfam" id="PF12937"/>
    </source>
</evidence>